<name>Q5VR57_ORYSJ</name>
<accession>Q5VR57</accession>
<gene>
    <name evidence="2" type="primary">P0702B09.35</name>
</gene>
<evidence type="ECO:0000313" key="2">
    <source>
        <dbReference type="EMBL" id="BAD68069.1"/>
    </source>
</evidence>
<dbReference type="Proteomes" id="UP000817658">
    <property type="component" value="Chromosome 1"/>
</dbReference>
<dbReference type="AlphaFoldDB" id="Q5VR57"/>
<evidence type="ECO:0000256" key="1">
    <source>
        <dbReference type="SAM" id="MobiDB-lite"/>
    </source>
</evidence>
<organism evidence="2">
    <name type="scientific">Oryza sativa subsp. japonica</name>
    <name type="common">Rice</name>
    <dbReference type="NCBI Taxonomy" id="39947"/>
    <lineage>
        <taxon>Eukaryota</taxon>
        <taxon>Viridiplantae</taxon>
        <taxon>Streptophyta</taxon>
        <taxon>Embryophyta</taxon>
        <taxon>Tracheophyta</taxon>
        <taxon>Spermatophyta</taxon>
        <taxon>Magnoliopsida</taxon>
        <taxon>Liliopsida</taxon>
        <taxon>Poales</taxon>
        <taxon>Poaceae</taxon>
        <taxon>BOP clade</taxon>
        <taxon>Oryzoideae</taxon>
        <taxon>Oryzeae</taxon>
        <taxon>Oryzinae</taxon>
        <taxon>Oryza</taxon>
        <taxon>Oryza sativa</taxon>
    </lineage>
</organism>
<dbReference type="EMBL" id="AP003073">
    <property type="protein sequence ID" value="BAD68069.1"/>
    <property type="molecule type" value="Genomic_DNA"/>
</dbReference>
<reference evidence="2" key="1">
    <citation type="journal article" date="2002" name="Nature">
        <title>The genome sequence and structure of rice chromosome 1.</title>
        <authorList>
            <person name="Sasaki T."/>
            <person name="Matsumoto T."/>
            <person name="Yamamoto K."/>
            <person name="Sakata K."/>
            <person name="Baba T."/>
            <person name="Katayose Y."/>
            <person name="Wu J."/>
            <person name="Niimura Y."/>
            <person name="Cheng Z."/>
            <person name="Nagamura Y."/>
            <person name="Antonio B.A."/>
            <person name="Kanamori H."/>
            <person name="Hosokawa S."/>
            <person name="Masukawa M."/>
            <person name="Arikawa K."/>
            <person name="Chiden Y."/>
            <person name="Hayashi M."/>
            <person name="Okamoto M."/>
            <person name="Ando T."/>
            <person name="Aoki H."/>
            <person name="Arita K."/>
            <person name="Hamada M."/>
            <person name="Harada C."/>
            <person name="Hijishita S."/>
            <person name="Honda M."/>
            <person name="Ichikawa Y."/>
            <person name="Idonuma A."/>
            <person name="Iijima M."/>
            <person name="Ikeda M."/>
            <person name="Ikeno M."/>
            <person name="Itoh S."/>
            <person name="Itoh T."/>
            <person name="Itoh Y."/>
            <person name="Itoh Y."/>
            <person name="Iwabuchi A."/>
            <person name="Kamiya K."/>
            <person name="Karasawa W."/>
            <person name="Katagiri S."/>
            <person name="Kikuta A."/>
            <person name="Kobayashi N."/>
            <person name="Kono I."/>
            <person name="Machita K."/>
            <person name="Maehara T."/>
            <person name="Mizuno H."/>
            <person name="Mizubayashi T."/>
            <person name="Mukai Y."/>
            <person name="Nagasaki H."/>
            <person name="Nakashima M."/>
            <person name="Nakama Y."/>
            <person name="Nakamichi Y."/>
            <person name="Nakamura M."/>
            <person name="Namiki N."/>
            <person name="Negishi M."/>
            <person name="Ohta I."/>
            <person name="Ono N."/>
            <person name="Saji S."/>
            <person name="Sakai K."/>
            <person name="Shibata M."/>
            <person name="Shimokawa T."/>
            <person name="Shomura A."/>
            <person name="Song J."/>
            <person name="Takazaki Y."/>
            <person name="Terasawa K."/>
            <person name="Tsuji K."/>
            <person name="Waki K."/>
            <person name="Yamagata H."/>
            <person name="Yamane H."/>
            <person name="Yoshiki S."/>
            <person name="Yoshihara R."/>
            <person name="Yukawa K."/>
            <person name="Zhong H."/>
            <person name="Iwama H."/>
            <person name="Endo T."/>
            <person name="Ito H."/>
            <person name="Hahn J.H."/>
            <person name="Kim H.I."/>
            <person name="Eun M.Y."/>
            <person name="Yano M."/>
            <person name="Jiang J."/>
            <person name="Gojobori T."/>
        </authorList>
    </citation>
    <scope>NUCLEOTIDE SEQUENCE [LARGE SCALE GENOMIC DNA]</scope>
</reference>
<feature type="compositionally biased region" description="Gly residues" evidence="1">
    <location>
        <begin position="10"/>
        <end position="22"/>
    </location>
</feature>
<protein>
    <submittedName>
        <fullName evidence="2">Subtilase-like protein</fullName>
    </submittedName>
</protein>
<feature type="compositionally biased region" description="Gly residues" evidence="1">
    <location>
        <begin position="38"/>
        <end position="58"/>
    </location>
</feature>
<feature type="region of interest" description="Disordered" evidence="1">
    <location>
        <begin position="1"/>
        <end position="58"/>
    </location>
</feature>
<proteinExistence type="predicted"/>
<sequence>MAAGRATAAAGGGEGGSNSGGEGDGEGRRVRRRPMVHAGGGDGDGGGDGVGRGREGGCGGPYAAMDLEGGRRWWSATAGDGSDGGGRGSWQRRCRLTTPIEDLTAMWQTATAKRPLAMAAVRGGGGSGDSG</sequence>